<gene>
    <name evidence="2" type="ORF">Bhyg_06012</name>
</gene>
<protein>
    <submittedName>
        <fullName evidence="2">Uncharacterized protein</fullName>
    </submittedName>
</protein>
<keyword evidence="3" id="KW-1185">Reference proteome</keyword>
<evidence type="ECO:0000256" key="1">
    <source>
        <dbReference type="SAM" id="SignalP"/>
    </source>
</evidence>
<keyword evidence="1" id="KW-0732">Signal</keyword>
<proteinExistence type="predicted"/>
<evidence type="ECO:0000313" key="3">
    <source>
        <dbReference type="Proteomes" id="UP001151699"/>
    </source>
</evidence>
<dbReference type="Proteomes" id="UP001151699">
    <property type="component" value="Chromosome B"/>
</dbReference>
<dbReference type="AlphaFoldDB" id="A0A9Q0N009"/>
<sequence>MKFCIIFAILAVLAAQNSVTAVLCPFYILNCPAGQTLIWDYTDNCCGTQSCIQTTPPAKRGICPLYILSCPAGTTHIYDYKTNKCGDQSCIQNEPDASCYD</sequence>
<name>A0A9Q0N009_9DIPT</name>
<comment type="caution">
    <text evidence="2">The sequence shown here is derived from an EMBL/GenBank/DDBJ whole genome shotgun (WGS) entry which is preliminary data.</text>
</comment>
<evidence type="ECO:0000313" key="2">
    <source>
        <dbReference type="EMBL" id="KAJ6641078.1"/>
    </source>
</evidence>
<reference evidence="2" key="1">
    <citation type="submission" date="2022-07" db="EMBL/GenBank/DDBJ databases">
        <authorList>
            <person name="Trinca V."/>
            <person name="Uliana J.V.C."/>
            <person name="Torres T.T."/>
            <person name="Ward R.J."/>
            <person name="Monesi N."/>
        </authorList>
    </citation>
    <scope>NUCLEOTIDE SEQUENCE</scope>
    <source>
        <strain evidence="2">HSMRA1968</strain>
        <tissue evidence="2">Whole embryos</tissue>
    </source>
</reference>
<feature type="non-terminal residue" evidence="2">
    <location>
        <position position="101"/>
    </location>
</feature>
<feature type="chain" id="PRO_5040185720" evidence="1">
    <location>
        <begin position="22"/>
        <end position="101"/>
    </location>
</feature>
<organism evidence="2 3">
    <name type="scientific">Pseudolycoriella hygida</name>
    <dbReference type="NCBI Taxonomy" id="35572"/>
    <lineage>
        <taxon>Eukaryota</taxon>
        <taxon>Metazoa</taxon>
        <taxon>Ecdysozoa</taxon>
        <taxon>Arthropoda</taxon>
        <taxon>Hexapoda</taxon>
        <taxon>Insecta</taxon>
        <taxon>Pterygota</taxon>
        <taxon>Neoptera</taxon>
        <taxon>Endopterygota</taxon>
        <taxon>Diptera</taxon>
        <taxon>Nematocera</taxon>
        <taxon>Sciaroidea</taxon>
        <taxon>Sciaridae</taxon>
        <taxon>Pseudolycoriella</taxon>
    </lineage>
</organism>
<dbReference type="EMBL" id="WJQU01000002">
    <property type="protein sequence ID" value="KAJ6641078.1"/>
    <property type="molecule type" value="Genomic_DNA"/>
</dbReference>
<feature type="signal peptide" evidence="1">
    <location>
        <begin position="1"/>
        <end position="21"/>
    </location>
</feature>
<accession>A0A9Q0N009</accession>